<reference evidence="2 3" key="1">
    <citation type="journal article" date="2020" name="Nature">
        <title>Six reference-quality genomes reveal evolution of bat adaptations.</title>
        <authorList>
            <person name="Jebb D."/>
            <person name="Huang Z."/>
            <person name="Pippel M."/>
            <person name="Hughes G.M."/>
            <person name="Lavrichenko K."/>
            <person name="Devanna P."/>
            <person name="Winkler S."/>
            <person name="Jermiin L.S."/>
            <person name="Skirmuntt E.C."/>
            <person name="Katzourakis A."/>
            <person name="Burkitt-Gray L."/>
            <person name="Ray D.A."/>
            <person name="Sullivan K.A.M."/>
            <person name="Roscito J.G."/>
            <person name="Kirilenko B.M."/>
            <person name="Davalos L.M."/>
            <person name="Corthals A.P."/>
            <person name="Power M.L."/>
            <person name="Jones G."/>
            <person name="Ransome R.D."/>
            <person name="Dechmann D.K.N."/>
            <person name="Locatelli A.G."/>
            <person name="Puechmaille S.J."/>
            <person name="Fedrigo O."/>
            <person name="Jarvis E.D."/>
            <person name="Hiller M."/>
            <person name="Vernes S.C."/>
            <person name="Myers E.W."/>
            <person name="Teeling E.C."/>
        </authorList>
    </citation>
    <scope>NUCLEOTIDE SEQUENCE [LARGE SCALE GENOMIC DNA]</scope>
    <source>
        <strain evidence="2">MMyoMyo1</strain>
        <tissue evidence="2">Flight muscle</tissue>
    </source>
</reference>
<protein>
    <submittedName>
        <fullName evidence="2">Uncharacterized protein</fullName>
    </submittedName>
</protein>
<name>A0A7J7XZD3_MYOMY</name>
<evidence type="ECO:0000256" key="1">
    <source>
        <dbReference type="SAM" id="MobiDB-lite"/>
    </source>
</evidence>
<evidence type="ECO:0000313" key="2">
    <source>
        <dbReference type="EMBL" id="KAF6355113.1"/>
    </source>
</evidence>
<dbReference type="Proteomes" id="UP000527355">
    <property type="component" value="Unassembled WGS sequence"/>
</dbReference>
<keyword evidence="3" id="KW-1185">Reference proteome</keyword>
<feature type="compositionally biased region" description="Polar residues" evidence="1">
    <location>
        <begin position="1"/>
        <end position="11"/>
    </location>
</feature>
<feature type="compositionally biased region" description="Polar residues" evidence="1">
    <location>
        <begin position="44"/>
        <end position="53"/>
    </location>
</feature>
<gene>
    <name evidence="2" type="ORF">mMyoMyo1_011314</name>
</gene>
<sequence length="162" mass="17504">MAEAQTSTAGGTHQHGGRHRPARREAQTSTAGGAHQREAHTSMAEAQTSTAGGTHQHGGRHRPARREAQTSTAGGAHQREAHTSMAGGTHQHGGRRTPAWREAAAWGWYPQGHTGKRLLSLRAFYCSLIFLRREREGKSEWELELSPVCSSAPTRSLLGAES</sequence>
<dbReference type="AlphaFoldDB" id="A0A7J7XZD3"/>
<comment type="caution">
    <text evidence="2">The sequence shown here is derived from an EMBL/GenBank/DDBJ whole genome shotgun (WGS) entry which is preliminary data.</text>
</comment>
<feature type="region of interest" description="Disordered" evidence="1">
    <location>
        <begin position="1"/>
        <end position="99"/>
    </location>
</feature>
<dbReference type="EMBL" id="JABWUV010000005">
    <property type="protein sequence ID" value="KAF6355113.1"/>
    <property type="molecule type" value="Genomic_DNA"/>
</dbReference>
<organism evidence="2 3">
    <name type="scientific">Myotis myotis</name>
    <name type="common">Greater mouse-eared bat</name>
    <name type="synonym">Vespertilio myotis</name>
    <dbReference type="NCBI Taxonomy" id="51298"/>
    <lineage>
        <taxon>Eukaryota</taxon>
        <taxon>Metazoa</taxon>
        <taxon>Chordata</taxon>
        <taxon>Craniata</taxon>
        <taxon>Vertebrata</taxon>
        <taxon>Euteleostomi</taxon>
        <taxon>Mammalia</taxon>
        <taxon>Eutheria</taxon>
        <taxon>Laurasiatheria</taxon>
        <taxon>Chiroptera</taxon>
        <taxon>Yangochiroptera</taxon>
        <taxon>Vespertilionidae</taxon>
        <taxon>Myotis</taxon>
    </lineage>
</organism>
<evidence type="ECO:0000313" key="3">
    <source>
        <dbReference type="Proteomes" id="UP000527355"/>
    </source>
</evidence>
<accession>A0A7J7XZD3</accession>
<proteinExistence type="predicted"/>